<comment type="caution">
    <text evidence="1">The sequence shown here is derived from an EMBL/GenBank/DDBJ whole genome shotgun (WGS) entry which is preliminary data.</text>
</comment>
<dbReference type="Proteomes" id="UP000324091">
    <property type="component" value="Chromosome 13"/>
</dbReference>
<dbReference type="AlphaFoldDB" id="A0A5C6P7T6"/>
<evidence type="ECO:0000313" key="2">
    <source>
        <dbReference type="Proteomes" id="UP000324091"/>
    </source>
</evidence>
<evidence type="ECO:0000313" key="1">
    <source>
        <dbReference type="EMBL" id="TWW75874.1"/>
    </source>
</evidence>
<accession>A0A5C6P7T6</accession>
<dbReference type="EMBL" id="RHFK02000005">
    <property type="protein sequence ID" value="TWW75874.1"/>
    <property type="molecule type" value="Genomic_DNA"/>
</dbReference>
<organism evidence="1 2">
    <name type="scientific">Takifugu flavidus</name>
    <name type="common">sansaifugu</name>
    <dbReference type="NCBI Taxonomy" id="433684"/>
    <lineage>
        <taxon>Eukaryota</taxon>
        <taxon>Metazoa</taxon>
        <taxon>Chordata</taxon>
        <taxon>Craniata</taxon>
        <taxon>Vertebrata</taxon>
        <taxon>Euteleostomi</taxon>
        <taxon>Actinopterygii</taxon>
        <taxon>Neopterygii</taxon>
        <taxon>Teleostei</taxon>
        <taxon>Neoteleostei</taxon>
        <taxon>Acanthomorphata</taxon>
        <taxon>Eupercaria</taxon>
        <taxon>Tetraodontiformes</taxon>
        <taxon>Tetradontoidea</taxon>
        <taxon>Tetraodontidae</taxon>
        <taxon>Takifugu</taxon>
    </lineage>
</organism>
<keyword evidence="2" id="KW-1185">Reference proteome</keyword>
<reference evidence="1 2" key="1">
    <citation type="submission" date="2019-04" db="EMBL/GenBank/DDBJ databases">
        <title>Chromosome genome assembly for Takifugu flavidus.</title>
        <authorList>
            <person name="Xiao S."/>
        </authorList>
    </citation>
    <scope>NUCLEOTIDE SEQUENCE [LARGE SCALE GENOMIC DNA]</scope>
    <source>
        <strain evidence="1">HTHZ2018</strain>
        <tissue evidence="1">Muscle</tissue>
    </source>
</reference>
<proteinExistence type="predicted"/>
<gene>
    <name evidence="1" type="ORF">D4764_13G0005360</name>
</gene>
<sequence>MPQYFQSHSHKPYPIREKGDLGSSFFVFYLFEKTEKNSVRAAAASRASRCAPVWDGRVVAAGGGYVVTVGDFRLPPVGLGSGSESWEHRATVERLAALRHPTVNTGQERNANVVGTL</sequence>
<protein>
    <submittedName>
        <fullName evidence="1">Uncharacterized protein</fullName>
    </submittedName>
</protein>
<name>A0A5C6P7T6_9TELE</name>